<feature type="transmembrane region" description="Helical" evidence="5">
    <location>
        <begin position="171"/>
        <end position="197"/>
    </location>
</feature>
<sequence>MIYTLFRDSVNTIQKYLNDINFKNIFLTNYFWHIDEKRRAKNEIFLNPLSKAEKQTNGLLKPFSPPTRDEIHECWLPLARFAIILVTSIAAIVVEYTLYHLIKNVTLFDVGDIKDDLQQEFNFKVNGTGFIAELIQDLLNFEYKKKINISISTEKCIQLPLEPDWQHSLHYISLPLVMMFLLQVRYICIYLTIFLRIIQRFYILILREFSFKVIFGFIIRRATLFYIIGNVFRKRSKARTIDLYNRLLLVRINGRRIARARIRFQVHRHHLLQNSFKQRRHNCFDFSFNNI</sequence>
<evidence type="ECO:0000256" key="5">
    <source>
        <dbReference type="SAM" id="Phobius"/>
    </source>
</evidence>
<evidence type="ECO:0000313" key="9">
    <source>
        <dbReference type="Proteomes" id="UP000274756"/>
    </source>
</evidence>
<feature type="transmembrane region" description="Helical" evidence="5">
    <location>
        <begin position="78"/>
        <end position="99"/>
    </location>
</feature>
<accession>A0A0N4UMB0</accession>
<dbReference type="Pfam" id="PF07782">
    <property type="entry name" value="DC_STAMP"/>
    <property type="match status" value="1"/>
</dbReference>
<evidence type="ECO:0000259" key="6">
    <source>
        <dbReference type="Pfam" id="PF07782"/>
    </source>
</evidence>
<reference evidence="7 9" key="2">
    <citation type="submission" date="2018-11" db="EMBL/GenBank/DDBJ databases">
        <authorList>
            <consortium name="Pathogen Informatics"/>
        </authorList>
    </citation>
    <scope>NUCLEOTIDE SEQUENCE [LARGE SCALE GENOMIC DNA]</scope>
</reference>
<name>A0A0N4UMB0_DRAME</name>
<evidence type="ECO:0000313" key="8">
    <source>
        <dbReference type="Proteomes" id="UP000038040"/>
    </source>
</evidence>
<dbReference type="AlphaFoldDB" id="A0A0N4UMB0"/>
<dbReference type="WBParaSite" id="DME_0000897501-mRNA-1">
    <property type="protein sequence ID" value="DME_0000897501-mRNA-1"/>
    <property type="gene ID" value="DME_0000897501"/>
</dbReference>
<dbReference type="InterPro" id="IPR012858">
    <property type="entry name" value="DC_STAMP-like"/>
</dbReference>
<protein>
    <submittedName>
        <fullName evidence="10">DC_STAMP domain-containing protein</fullName>
    </submittedName>
</protein>
<keyword evidence="3 5" id="KW-1133">Transmembrane helix</keyword>
<keyword evidence="2 5" id="KW-0812">Transmembrane</keyword>
<dbReference type="InterPro" id="IPR051856">
    <property type="entry name" value="CSR-E3_Ligase_Protein"/>
</dbReference>
<reference evidence="10" key="1">
    <citation type="submission" date="2017-02" db="UniProtKB">
        <authorList>
            <consortium name="WormBaseParasite"/>
        </authorList>
    </citation>
    <scope>IDENTIFICATION</scope>
</reference>
<gene>
    <name evidence="7" type="ORF">DME_LOCUS10526</name>
</gene>
<dbReference type="PANTHER" id="PTHR21041:SF17">
    <property type="entry name" value="E3 UBIQUITIN-PROTEIN LIGASE DCST1"/>
    <property type="match status" value="1"/>
</dbReference>
<evidence type="ECO:0000256" key="4">
    <source>
        <dbReference type="ARBA" id="ARBA00023136"/>
    </source>
</evidence>
<dbReference type="PANTHER" id="PTHR21041">
    <property type="entry name" value="DENDRITIC CELL-SPECIFIC TRANSMEMBRANE PROTEIN"/>
    <property type="match status" value="1"/>
</dbReference>
<keyword evidence="9" id="KW-1185">Reference proteome</keyword>
<dbReference type="GO" id="GO:0016020">
    <property type="term" value="C:membrane"/>
    <property type="evidence" value="ECO:0007669"/>
    <property type="project" value="UniProtKB-SubCell"/>
</dbReference>
<comment type="subcellular location">
    <subcellularLocation>
        <location evidence="1">Membrane</location>
        <topology evidence="1">Multi-pass membrane protein</topology>
    </subcellularLocation>
</comment>
<organism evidence="8 10">
    <name type="scientific">Dracunculus medinensis</name>
    <name type="common">Guinea worm</name>
    <dbReference type="NCBI Taxonomy" id="318479"/>
    <lineage>
        <taxon>Eukaryota</taxon>
        <taxon>Metazoa</taxon>
        <taxon>Ecdysozoa</taxon>
        <taxon>Nematoda</taxon>
        <taxon>Chromadorea</taxon>
        <taxon>Rhabditida</taxon>
        <taxon>Spirurina</taxon>
        <taxon>Dracunculoidea</taxon>
        <taxon>Dracunculidae</taxon>
        <taxon>Dracunculus</taxon>
    </lineage>
</organism>
<dbReference type="EMBL" id="UYYG01001222">
    <property type="protein sequence ID" value="VDN60553.1"/>
    <property type="molecule type" value="Genomic_DNA"/>
</dbReference>
<evidence type="ECO:0000313" key="10">
    <source>
        <dbReference type="WBParaSite" id="DME_0000897501-mRNA-1"/>
    </source>
</evidence>
<evidence type="ECO:0000256" key="3">
    <source>
        <dbReference type="ARBA" id="ARBA00022989"/>
    </source>
</evidence>
<evidence type="ECO:0000256" key="1">
    <source>
        <dbReference type="ARBA" id="ARBA00004141"/>
    </source>
</evidence>
<proteinExistence type="predicted"/>
<dbReference type="OrthoDB" id="5985669at2759"/>
<keyword evidence="4 5" id="KW-0472">Membrane</keyword>
<evidence type="ECO:0000313" key="7">
    <source>
        <dbReference type="EMBL" id="VDN60553.1"/>
    </source>
</evidence>
<dbReference type="Proteomes" id="UP000038040">
    <property type="component" value="Unplaced"/>
</dbReference>
<feature type="domain" description="Dendritic cell-specific transmembrane protein-like" evidence="6">
    <location>
        <begin position="22"/>
        <end position="191"/>
    </location>
</feature>
<dbReference type="Proteomes" id="UP000274756">
    <property type="component" value="Unassembled WGS sequence"/>
</dbReference>
<dbReference type="STRING" id="318479.A0A0N4UMB0"/>
<feature type="transmembrane region" description="Helical" evidence="5">
    <location>
        <begin position="209"/>
        <end position="229"/>
    </location>
</feature>
<evidence type="ECO:0000256" key="2">
    <source>
        <dbReference type="ARBA" id="ARBA00022692"/>
    </source>
</evidence>